<evidence type="ECO:0000313" key="2">
    <source>
        <dbReference type="Proteomes" id="UP000807504"/>
    </source>
</evidence>
<dbReference type="AlphaFoldDB" id="A0A8T0EE75"/>
<sequence length="83" mass="9281">MNHHSNTIVDDPLYSTINCSAHYEDPPRLLISLMSGLSTVSMVSECCSSVKKRRSCHIPDNPRQWGCERSPEESAFGSGRHSF</sequence>
<proteinExistence type="predicted"/>
<gene>
    <name evidence="1" type="ORF">HNY73_018808</name>
</gene>
<reference evidence="1" key="1">
    <citation type="journal article" date="2020" name="bioRxiv">
        <title>Chromosome-level reference genome of the European wasp spider Argiope bruennichi: a resource for studies on range expansion and evolutionary adaptation.</title>
        <authorList>
            <person name="Sheffer M.M."/>
            <person name="Hoppe A."/>
            <person name="Krehenwinkel H."/>
            <person name="Uhl G."/>
            <person name="Kuss A.W."/>
            <person name="Jensen L."/>
            <person name="Jensen C."/>
            <person name="Gillespie R.G."/>
            <person name="Hoff K.J."/>
            <person name="Prost S."/>
        </authorList>
    </citation>
    <scope>NUCLEOTIDE SEQUENCE</scope>
</reference>
<evidence type="ECO:0000313" key="1">
    <source>
        <dbReference type="EMBL" id="KAF8771382.1"/>
    </source>
</evidence>
<protein>
    <submittedName>
        <fullName evidence="1">Uncharacterized protein</fullName>
    </submittedName>
</protein>
<name>A0A8T0EE75_ARGBR</name>
<reference evidence="1" key="2">
    <citation type="submission" date="2020-06" db="EMBL/GenBank/DDBJ databases">
        <authorList>
            <person name="Sheffer M."/>
        </authorList>
    </citation>
    <scope>NUCLEOTIDE SEQUENCE</scope>
</reference>
<keyword evidence="2" id="KW-1185">Reference proteome</keyword>
<organism evidence="1 2">
    <name type="scientific">Argiope bruennichi</name>
    <name type="common">Wasp spider</name>
    <name type="synonym">Aranea bruennichi</name>
    <dbReference type="NCBI Taxonomy" id="94029"/>
    <lineage>
        <taxon>Eukaryota</taxon>
        <taxon>Metazoa</taxon>
        <taxon>Ecdysozoa</taxon>
        <taxon>Arthropoda</taxon>
        <taxon>Chelicerata</taxon>
        <taxon>Arachnida</taxon>
        <taxon>Araneae</taxon>
        <taxon>Araneomorphae</taxon>
        <taxon>Entelegynae</taxon>
        <taxon>Araneoidea</taxon>
        <taxon>Araneidae</taxon>
        <taxon>Argiope</taxon>
    </lineage>
</organism>
<accession>A0A8T0EE75</accession>
<dbReference type="EMBL" id="JABXBU010002228">
    <property type="protein sequence ID" value="KAF8771382.1"/>
    <property type="molecule type" value="Genomic_DNA"/>
</dbReference>
<dbReference type="Proteomes" id="UP000807504">
    <property type="component" value="Unassembled WGS sequence"/>
</dbReference>
<comment type="caution">
    <text evidence="1">The sequence shown here is derived from an EMBL/GenBank/DDBJ whole genome shotgun (WGS) entry which is preliminary data.</text>
</comment>